<feature type="transmembrane region" description="Helical" evidence="1">
    <location>
        <begin position="188"/>
        <end position="214"/>
    </location>
</feature>
<dbReference type="AlphaFoldDB" id="A0A5C5VNV6"/>
<keyword evidence="1" id="KW-0812">Transmembrane</keyword>
<protein>
    <submittedName>
        <fullName evidence="2">Uncharacterized protein</fullName>
    </submittedName>
</protein>
<feature type="transmembrane region" description="Helical" evidence="1">
    <location>
        <begin position="252"/>
        <end position="274"/>
    </location>
</feature>
<dbReference type="RefSeq" id="WP_146429713.1">
    <property type="nucleotide sequence ID" value="NZ_SJPF01000001.1"/>
</dbReference>
<evidence type="ECO:0000313" key="2">
    <source>
        <dbReference type="EMBL" id="TWT39551.1"/>
    </source>
</evidence>
<feature type="transmembrane region" description="Helical" evidence="1">
    <location>
        <begin position="52"/>
        <end position="70"/>
    </location>
</feature>
<gene>
    <name evidence="2" type="ORF">Enr8_12510</name>
</gene>
<feature type="transmembrane region" description="Helical" evidence="1">
    <location>
        <begin position="152"/>
        <end position="176"/>
    </location>
</feature>
<dbReference type="OrthoDB" id="288549at2"/>
<feature type="transmembrane region" description="Helical" evidence="1">
    <location>
        <begin position="17"/>
        <end position="40"/>
    </location>
</feature>
<keyword evidence="1" id="KW-1133">Transmembrane helix</keyword>
<sequence length="311" mass="34236">MQEIGGGPPVVPWKRRWTLLVALVLAFAAFNFIMTGLWHLSDGREMAFPHGAYVGLFVVQIDLVAFWTALGTGRIIVRLPWALLAITLAYVMHQSGAKVFLRYDVSLDQQMLLAAILLFGWLAATLGLAAYRVVTRRCLVLQGTTAESSRKFYLHHLIVGTALCSMTLAVLNAFGYPVTRVRHVEPQLLFALCFAAAINLVTIVPATALAFRLWKIWPSRWFVLAGICGVLTLVEMFTFCAVLGMPPSFPRALVFLALANFGQGFGLLGALLLLRTAGYQLQTVDGLRKEIKPTDEAQPATVDADPWTDDD</sequence>
<feature type="transmembrane region" description="Helical" evidence="1">
    <location>
        <begin position="75"/>
        <end position="92"/>
    </location>
</feature>
<keyword evidence="1" id="KW-0472">Membrane</keyword>
<name>A0A5C5VNV6_9BACT</name>
<accession>A0A5C5VNV6</accession>
<keyword evidence="3" id="KW-1185">Reference proteome</keyword>
<evidence type="ECO:0000313" key="3">
    <source>
        <dbReference type="Proteomes" id="UP000318878"/>
    </source>
</evidence>
<reference evidence="2 3" key="1">
    <citation type="submission" date="2019-02" db="EMBL/GenBank/DDBJ databases">
        <title>Deep-cultivation of Planctomycetes and their phenomic and genomic characterization uncovers novel biology.</title>
        <authorList>
            <person name="Wiegand S."/>
            <person name="Jogler M."/>
            <person name="Boedeker C."/>
            <person name="Pinto D."/>
            <person name="Vollmers J."/>
            <person name="Rivas-Marin E."/>
            <person name="Kohn T."/>
            <person name="Peeters S.H."/>
            <person name="Heuer A."/>
            <person name="Rast P."/>
            <person name="Oberbeckmann S."/>
            <person name="Bunk B."/>
            <person name="Jeske O."/>
            <person name="Meyerdierks A."/>
            <person name="Storesund J.E."/>
            <person name="Kallscheuer N."/>
            <person name="Luecker S."/>
            <person name="Lage O.M."/>
            <person name="Pohl T."/>
            <person name="Merkel B.J."/>
            <person name="Hornburger P."/>
            <person name="Mueller R.-W."/>
            <person name="Bruemmer F."/>
            <person name="Labrenz M."/>
            <person name="Spormann A.M."/>
            <person name="Op Den Camp H."/>
            <person name="Overmann J."/>
            <person name="Amann R."/>
            <person name="Jetten M.S.M."/>
            <person name="Mascher T."/>
            <person name="Medema M.H."/>
            <person name="Devos D.P."/>
            <person name="Kaster A.-K."/>
            <person name="Ovreas L."/>
            <person name="Rohde M."/>
            <person name="Galperin M.Y."/>
            <person name="Jogler C."/>
        </authorList>
    </citation>
    <scope>NUCLEOTIDE SEQUENCE [LARGE SCALE GENOMIC DNA]</scope>
    <source>
        <strain evidence="2 3">Enr8</strain>
    </source>
</reference>
<dbReference type="Proteomes" id="UP000318878">
    <property type="component" value="Unassembled WGS sequence"/>
</dbReference>
<feature type="transmembrane region" description="Helical" evidence="1">
    <location>
        <begin position="112"/>
        <end position="131"/>
    </location>
</feature>
<organism evidence="2 3">
    <name type="scientific">Blastopirellula retiformator</name>
    <dbReference type="NCBI Taxonomy" id="2527970"/>
    <lineage>
        <taxon>Bacteria</taxon>
        <taxon>Pseudomonadati</taxon>
        <taxon>Planctomycetota</taxon>
        <taxon>Planctomycetia</taxon>
        <taxon>Pirellulales</taxon>
        <taxon>Pirellulaceae</taxon>
        <taxon>Blastopirellula</taxon>
    </lineage>
</organism>
<dbReference type="EMBL" id="SJPF01000001">
    <property type="protein sequence ID" value="TWT39551.1"/>
    <property type="molecule type" value="Genomic_DNA"/>
</dbReference>
<proteinExistence type="predicted"/>
<comment type="caution">
    <text evidence="2">The sequence shown here is derived from an EMBL/GenBank/DDBJ whole genome shotgun (WGS) entry which is preliminary data.</text>
</comment>
<evidence type="ECO:0000256" key="1">
    <source>
        <dbReference type="SAM" id="Phobius"/>
    </source>
</evidence>
<feature type="transmembrane region" description="Helical" evidence="1">
    <location>
        <begin position="221"/>
        <end position="246"/>
    </location>
</feature>